<proteinExistence type="predicted"/>
<protein>
    <submittedName>
        <fullName evidence="1">Uncharacterized protein</fullName>
    </submittedName>
</protein>
<dbReference type="AlphaFoldDB" id="A0A1D3UJD1"/>
<gene>
    <name evidence="1" type="ORF">TFUB20_00989</name>
</gene>
<dbReference type="EMBL" id="FMMM01000033">
    <property type="protein sequence ID" value="SCQ20266.1"/>
    <property type="molecule type" value="Genomic_DNA"/>
</dbReference>
<reference evidence="1 2" key="1">
    <citation type="submission" date="2016-09" db="EMBL/GenBank/DDBJ databases">
        <authorList>
            <person name="Capua I."/>
            <person name="De Benedictis P."/>
            <person name="Joannis T."/>
            <person name="Lombin L.H."/>
            <person name="Cattoli G."/>
        </authorList>
    </citation>
    <scope>NUCLEOTIDE SEQUENCE [LARGE SCALE GENOMIC DNA]</scope>
    <source>
        <strain evidence="1 2">UB20</strain>
    </source>
</reference>
<name>A0A1D3UJD1_TANFO</name>
<accession>A0A1D3UJD1</accession>
<evidence type="ECO:0000313" key="1">
    <source>
        <dbReference type="EMBL" id="SCQ20266.1"/>
    </source>
</evidence>
<dbReference type="Proteomes" id="UP000182057">
    <property type="component" value="Unassembled WGS sequence"/>
</dbReference>
<sequence>MENDGDCFPANKERPPQNETPLFLKRLSLLLRQPHFGLNPNYAIHCSAFTINHGRTNARQWLRQAYSPPPGCDAFFPNASHWAELSRPFRALSAISSQQSAISRANKSTTKQINISTIQQLTASAGFTRAESPNYFSPIPQGWGISTSGPCSEG</sequence>
<evidence type="ECO:0000313" key="2">
    <source>
        <dbReference type="Proteomes" id="UP000182057"/>
    </source>
</evidence>
<organism evidence="1 2">
    <name type="scientific">Tannerella forsythia</name>
    <name type="common">Bacteroides forsythus</name>
    <dbReference type="NCBI Taxonomy" id="28112"/>
    <lineage>
        <taxon>Bacteria</taxon>
        <taxon>Pseudomonadati</taxon>
        <taxon>Bacteroidota</taxon>
        <taxon>Bacteroidia</taxon>
        <taxon>Bacteroidales</taxon>
        <taxon>Tannerellaceae</taxon>
        <taxon>Tannerella</taxon>
    </lineage>
</organism>